<dbReference type="RefSeq" id="WP_330170379.1">
    <property type="nucleotide sequence ID" value="NZ_CP137080.1"/>
</dbReference>
<keyword evidence="2" id="KW-0560">Oxidoreductase</keyword>
<evidence type="ECO:0000256" key="1">
    <source>
        <dbReference type="ARBA" id="ARBA00007637"/>
    </source>
</evidence>
<accession>A0AAU0MFK8</accession>
<dbReference type="InterPro" id="IPR001509">
    <property type="entry name" value="Epimerase_deHydtase"/>
</dbReference>
<keyword evidence="3" id="KW-0520">NAD</keyword>
<dbReference type="SUPFAM" id="SSF51735">
    <property type="entry name" value="NAD(P)-binding Rossmann-fold domains"/>
    <property type="match status" value="1"/>
</dbReference>
<dbReference type="Gene3D" id="3.40.50.720">
    <property type="entry name" value="NAD(P)-binding Rossmann-like Domain"/>
    <property type="match status" value="1"/>
</dbReference>
<evidence type="ECO:0000313" key="6">
    <source>
        <dbReference type="Proteomes" id="UP001329313"/>
    </source>
</evidence>
<feature type="domain" description="NAD-dependent epimerase/dehydratase" evidence="4">
    <location>
        <begin position="8"/>
        <end position="184"/>
    </location>
</feature>
<dbReference type="PANTHER" id="PTHR43103:SF5">
    <property type="entry name" value="4-EPIMERASE, PUTATIVE (AFU_ORTHOLOGUE AFUA_7G00360)-RELATED"/>
    <property type="match status" value="1"/>
</dbReference>
<evidence type="ECO:0000256" key="2">
    <source>
        <dbReference type="ARBA" id="ARBA00023002"/>
    </source>
</evidence>
<dbReference type="PANTHER" id="PTHR43103">
    <property type="entry name" value="NUCLEOSIDE-DIPHOSPHATE-SUGAR EPIMERASE"/>
    <property type="match status" value="1"/>
</dbReference>
<dbReference type="GO" id="GO:0016491">
    <property type="term" value="F:oxidoreductase activity"/>
    <property type="evidence" value="ECO:0007669"/>
    <property type="project" value="UniProtKB-KW"/>
</dbReference>
<evidence type="ECO:0000313" key="5">
    <source>
        <dbReference type="EMBL" id="WOQ69248.1"/>
    </source>
</evidence>
<proteinExistence type="inferred from homology"/>
<sequence>MTSSPQRILVTGCRGKVGRAAVLALRAAGHDVRGTDLGRPVYDVDESDPVPYVQADLTDAGDAFAVIRDVDVVVHTAGIPEPTKNVAHAVFLTNVSSTFNVVEAVAARGIPRLINLSSDSVSGMTWALRPFVGAFCPIDETHPDLAHDAYGMSKRVTEMLCDALVARTDATAVSIRPTWVLTPESYASNLRPFFADPDLPSAVFWAYIDVRDLADLVVACVETPTPGHEVVYAAAADNIGGRDLLAEVERLHPEVERRTVSRADASGIDSSKAHRLFGWAPTRSWRDHLDERGEPLRG</sequence>
<name>A0AAU0MFK8_9MICO</name>
<dbReference type="KEGG" id="mliy:RYJ27_11175"/>
<dbReference type="Proteomes" id="UP001329313">
    <property type="component" value="Chromosome"/>
</dbReference>
<evidence type="ECO:0000259" key="4">
    <source>
        <dbReference type="Pfam" id="PF01370"/>
    </source>
</evidence>
<reference evidence="5 6" key="1">
    <citation type="submission" date="2023-10" db="EMBL/GenBank/DDBJ databases">
        <title>Y20.</title>
        <authorList>
            <person name="Zhang G."/>
            <person name="Ding Y."/>
        </authorList>
    </citation>
    <scope>NUCLEOTIDE SEQUENCE [LARGE SCALE GENOMIC DNA]</scope>
    <source>
        <strain evidence="5 6">Y20</strain>
    </source>
</reference>
<gene>
    <name evidence="5" type="ORF">RYJ27_11175</name>
</gene>
<dbReference type="EMBL" id="CP137080">
    <property type="protein sequence ID" value="WOQ69248.1"/>
    <property type="molecule type" value="Genomic_DNA"/>
</dbReference>
<protein>
    <submittedName>
        <fullName evidence="5">NAD(P)-dependent oxidoreductase</fullName>
    </submittedName>
</protein>
<organism evidence="5 6">
    <name type="scientific">Microbacterium limosum</name>
    <dbReference type="NCBI Taxonomy" id="3079935"/>
    <lineage>
        <taxon>Bacteria</taxon>
        <taxon>Bacillati</taxon>
        <taxon>Actinomycetota</taxon>
        <taxon>Actinomycetes</taxon>
        <taxon>Micrococcales</taxon>
        <taxon>Microbacteriaceae</taxon>
        <taxon>Microbacterium</taxon>
    </lineage>
</organism>
<dbReference type="InterPro" id="IPR036291">
    <property type="entry name" value="NAD(P)-bd_dom_sf"/>
</dbReference>
<dbReference type="AlphaFoldDB" id="A0AAU0MFK8"/>
<evidence type="ECO:0000256" key="3">
    <source>
        <dbReference type="ARBA" id="ARBA00023027"/>
    </source>
</evidence>
<keyword evidence="6" id="KW-1185">Reference proteome</keyword>
<comment type="similarity">
    <text evidence="1">Belongs to the NAD(P)-dependent epimerase/dehydratase family.</text>
</comment>
<dbReference type="Pfam" id="PF01370">
    <property type="entry name" value="Epimerase"/>
    <property type="match status" value="1"/>
</dbReference>